<evidence type="ECO:0000313" key="3">
    <source>
        <dbReference type="Proteomes" id="UP001489902"/>
    </source>
</evidence>
<protein>
    <submittedName>
        <fullName evidence="2">Heterogeneous nuclear ribonucleoprotein hrp1</fullName>
    </submittedName>
</protein>
<feature type="compositionally biased region" description="Acidic residues" evidence="1">
    <location>
        <begin position="70"/>
        <end position="79"/>
    </location>
</feature>
<evidence type="ECO:0000256" key="1">
    <source>
        <dbReference type="SAM" id="MobiDB-lite"/>
    </source>
</evidence>
<feature type="compositionally biased region" description="Pro residues" evidence="1">
    <location>
        <begin position="28"/>
        <end position="39"/>
    </location>
</feature>
<feature type="compositionally biased region" description="Gly residues" evidence="1">
    <location>
        <begin position="82"/>
        <end position="99"/>
    </location>
</feature>
<keyword evidence="3" id="KW-1185">Reference proteome</keyword>
<dbReference type="EMBL" id="CP151261">
    <property type="protein sequence ID" value="WZH43630.1"/>
    <property type="molecule type" value="Genomic_DNA"/>
</dbReference>
<dbReference type="GO" id="GO:1990904">
    <property type="term" value="C:ribonucleoprotein complex"/>
    <property type="evidence" value="ECO:0007669"/>
    <property type="project" value="UniProtKB-KW"/>
</dbReference>
<feature type="region of interest" description="Disordered" evidence="1">
    <location>
        <begin position="1"/>
        <end position="126"/>
    </location>
</feature>
<keyword evidence="2" id="KW-0687">Ribonucleoprotein</keyword>
<name>A0ABZ2WTE7_9HYPO</name>
<evidence type="ECO:0000313" key="2">
    <source>
        <dbReference type="EMBL" id="WZH43630.1"/>
    </source>
</evidence>
<reference evidence="2 3" key="1">
    <citation type="submission" date="2024-04" db="EMBL/GenBank/DDBJ databases">
        <title>Complete genome sequence of Fusarium acuminatum.</title>
        <authorList>
            <person name="Lan B."/>
        </authorList>
    </citation>
    <scope>NUCLEOTIDE SEQUENCE [LARGE SCALE GENOMIC DNA]</scope>
    <source>
        <strain evidence="2">1A</strain>
    </source>
</reference>
<dbReference type="Proteomes" id="UP001489902">
    <property type="component" value="Chromosome 2"/>
</dbReference>
<accession>A0ABZ2WTE7</accession>
<feature type="compositionally biased region" description="Acidic residues" evidence="1">
    <location>
        <begin position="1"/>
        <end position="19"/>
    </location>
</feature>
<proteinExistence type="predicted"/>
<gene>
    <name evidence="2" type="ORF">QYS62_004638</name>
</gene>
<sequence>MTEPENFEDDLFADLYDDNDGPKQTPAPAAPAPPAPEVQPPTNTQNDDHDLQNGMYQHQDTAGDEHMTQDQDDDDDEVDFNLGGGGGGYGGAGHTGQGGMHDDAQTPPYGTVHKASAKEDGSGPRSRFACISEVGLARKGRGQIERKKVAIRDIIRQKFRTEELLSAQSMRT</sequence>
<organism evidence="2 3">
    <name type="scientific">Fusarium acuminatum</name>
    <dbReference type="NCBI Taxonomy" id="5515"/>
    <lineage>
        <taxon>Eukaryota</taxon>
        <taxon>Fungi</taxon>
        <taxon>Dikarya</taxon>
        <taxon>Ascomycota</taxon>
        <taxon>Pezizomycotina</taxon>
        <taxon>Sordariomycetes</taxon>
        <taxon>Hypocreomycetidae</taxon>
        <taxon>Hypocreales</taxon>
        <taxon>Nectriaceae</taxon>
        <taxon>Fusarium</taxon>
        <taxon>Fusarium tricinctum species complex</taxon>
    </lineage>
</organism>